<dbReference type="InterPro" id="IPR002562">
    <property type="entry name" value="3'-5'_exonuclease_dom"/>
</dbReference>
<dbReference type="AlphaFoldDB" id="A0A516IRT2"/>
<dbReference type="CDD" id="cd06142">
    <property type="entry name" value="RNaseD_exo"/>
    <property type="match status" value="1"/>
</dbReference>
<name>A0A516IRT2_9SPHN</name>
<dbReference type="Gene3D" id="3.30.420.10">
    <property type="entry name" value="Ribonuclease H-like superfamily/Ribonuclease H"/>
    <property type="match status" value="1"/>
</dbReference>
<sequence length="207" mass="23179">MAIHFHEEDLPTTDLFAAGAAIAVDTEAMGLMPGRDRLCLVQLSDGGPNEHLVRFGPDSDYAAPNLRALLADSGRLKLYHFARFDVAIIRAYLGVMATPLYCTRTASKLVRTYTDRHGLKELVKEMLATDLSKQQQTSDWGAPEINDAQREYAASDVRYLHRLKEQLDTRLEREGRTELAQACFDFLPARALLDLAGWAEQDIFAHS</sequence>
<dbReference type="PANTHER" id="PTHR47649">
    <property type="entry name" value="RIBONUCLEASE D"/>
    <property type="match status" value="1"/>
</dbReference>
<gene>
    <name evidence="2" type="ORF">FMM02_06355</name>
</gene>
<dbReference type="GO" id="GO:0006139">
    <property type="term" value="P:nucleobase-containing compound metabolic process"/>
    <property type="evidence" value="ECO:0007669"/>
    <property type="project" value="InterPro"/>
</dbReference>
<dbReference type="Pfam" id="PF01612">
    <property type="entry name" value="DNA_pol_A_exo1"/>
    <property type="match status" value="1"/>
</dbReference>
<dbReference type="RefSeq" id="WP_147494069.1">
    <property type="nucleotide sequence ID" value="NZ_CP041659.1"/>
</dbReference>
<evidence type="ECO:0000313" key="3">
    <source>
        <dbReference type="Proteomes" id="UP000321857"/>
    </source>
</evidence>
<evidence type="ECO:0000259" key="1">
    <source>
        <dbReference type="SMART" id="SM00474"/>
    </source>
</evidence>
<dbReference type="InterPro" id="IPR036397">
    <property type="entry name" value="RNaseH_sf"/>
</dbReference>
<dbReference type="SUPFAM" id="SSF53098">
    <property type="entry name" value="Ribonuclease H-like"/>
    <property type="match status" value="1"/>
</dbReference>
<protein>
    <submittedName>
        <fullName evidence="2">Ribonuclease D</fullName>
    </submittedName>
</protein>
<dbReference type="Proteomes" id="UP000321857">
    <property type="component" value="Chromosome"/>
</dbReference>
<feature type="domain" description="3'-5' exonuclease" evidence="1">
    <location>
        <begin position="1"/>
        <end position="172"/>
    </location>
</feature>
<evidence type="ECO:0000313" key="2">
    <source>
        <dbReference type="EMBL" id="QDP19617.1"/>
    </source>
</evidence>
<organism evidence="2 3">
    <name type="scientific">Sphingomonas xanthus</name>
    <dbReference type="NCBI Taxonomy" id="2594473"/>
    <lineage>
        <taxon>Bacteria</taxon>
        <taxon>Pseudomonadati</taxon>
        <taxon>Pseudomonadota</taxon>
        <taxon>Alphaproteobacteria</taxon>
        <taxon>Sphingomonadales</taxon>
        <taxon>Sphingomonadaceae</taxon>
        <taxon>Sphingomonas</taxon>
    </lineage>
</organism>
<accession>A0A516IRT2</accession>
<dbReference type="InterPro" id="IPR051086">
    <property type="entry name" value="RNase_D-like"/>
</dbReference>
<dbReference type="InterPro" id="IPR012337">
    <property type="entry name" value="RNaseH-like_sf"/>
</dbReference>
<dbReference type="GO" id="GO:0003676">
    <property type="term" value="F:nucleic acid binding"/>
    <property type="evidence" value="ECO:0007669"/>
    <property type="project" value="InterPro"/>
</dbReference>
<dbReference type="SMART" id="SM00474">
    <property type="entry name" value="35EXOc"/>
    <property type="match status" value="1"/>
</dbReference>
<dbReference type="OrthoDB" id="4224322at2"/>
<dbReference type="EMBL" id="CP041659">
    <property type="protein sequence ID" value="QDP19617.1"/>
    <property type="molecule type" value="Genomic_DNA"/>
</dbReference>
<dbReference type="GO" id="GO:0008408">
    <property type="term" value="F:3'-5' exonuclease activity"/>
    <property type="evidence" value="ECO:0007669"/>
    <property type="project" value="InterPro"/>
</dbReference>
<reference evidence="2 3" key="1">
    <citation type="submission" date="2019-07" db="EMBL/GenBank/DDBJ databases">
        <title>Sphingomonas AE3 Genome sequencing and assembly.</title>
        <authorList>
            <person name="Kim H."/>
        </authorList>
    </citation>
    <scope>NUCLEOTIDE SEQUENCE [LARGE SCALE GENOMIC DNA]</scope>
    <source>
        <strain evidence="2 3">AE3</strain>
    </source>
</reference>
<dbReference type="KEGG" id="sxa:FMM02_06355"/>
<dbReference type="PANTHER" id="PTHR47649:SF1">
    <property type="entry name" value="RIBONUCLEASE D"/>
    <property type="match status" value="1"/>
</dbReference>
<proteinExistence type="predicted"/>
<keyword evidence="3" id="KW-1185">Reference proteome</keyword>